<dbReference type="SUPFAM" id="SSF116726">
    <property type="entry name" value="TrkA C-terminal domain-like"/>
    <property type="match status" value="2"/>
</dbReference>
<feature type="transmembrane region" description="Helical" evidence="7">
    <location>
        <begin position="159"/>
        <end position="180"/>
    </location>
</feature>
<keyword evidence="3 7" id="KW-0812">Transmembrane</keyword>
<evidence type="ECO:0000313" key="10">
    <source>
        <dbReference type="Proteomes" id="UP000256845"/>
    </source>
</evidence>
<keyword evidence="2" id="KW-0813">Transport</keyword>
<evidence type="ECO:0000256" key="1">
    <source>
        <dbReference type="ARBA" id="ARBA00004141"/>
    </source>
</evidence>
<name>A0A3D9HPI2_9PROT</name>
<reference evidence="9 10" key="1">
    <citation type="submission" date="2018-07" db="EMBL/GenBank/DDBJ databases">
        <title>Genomic Encyclopedia of Type Strains, Phase III (KMG-III): the genomes of soil and plant-associated and newly described type strains.</title>
        <authorList>
            <person name="Whitman W."/>
        </authorList>
    </citation>
    <scope>NUCLEOTIDE SEQUENCE [LARGE SCALE GENOMIC DNA]</scope>
    <source>
        <strain evidence="9 10">CECT 8488</strain>
    </source>
</reference>
<feature type="transmembrane region" description="Helical" evidence="7">
    <location>
        <begin position="443"/>
        <end position="466"/>
    </location>
</feature>
<evidence type="ECO:0000256" key="3">
    <source>
        <dbReference type="ARBA" id="ARBA00022692"/>
    </source>
</evidence>
<dbReference type="InterPro" id="IPR051679">
    <property type="entry name" value="DASS-Related_Transporters"/>
</dbReference>
<keyword evidence="6 7" id="KW-0472">Membrane</keyword>
<feature type="transmembrane region" description="Helical" evidence="7">
    <location>
        <begin position="473"/>
        <end position="495"/>
    </location>
</feature>
<feature type="transmembrane region" description="Helical" evidence="7">
    <location>
        <begin position="6"/>
        <end position="28"/>
    </location>
</feature>
<evidence type="ECO:0000313" key="9">
    <source>
        <dbReference type="EMBL" id="RED51397.1"/>
    </source>
</evidence>
<feature type="domain" description="RCK C-terminal" evidence="8">
    <location>
        <begin position="322"/>
        <end position="406"/>
    </location>
</feature>
<dbReference type="PANTHER" id="PTHR43652">
    <property type="entry name" value="BASIC AMINO ACID ANTIPORTER YFCC-RELATED"/>
    <property type="match status" value="1"/>
</dbReference>
<keyword evidence="10" id="KW-1185">Reference proteome</keyword>
<feature type="transmembrane region" description="Helical" evidence="7">
    <location>
        <begin position="111"/>
        <end position="128"/>
    </location>
</feature>
<evidence type="ECO:0000256" key="4">
    <source>
        <dbReference type="ARBA" id="ARBA00022737"/>
    </source>
</evidence>
<feature type="transmembrane region" description="Helical" evidence="7">
    <location>
        <begin position="593"/>
        <end position="613"/>
    </location>
</feature>
<feature type="transmembrane region" description="Helical" evidence="7">
    <location>
        <begin position="35"/>
        <end position="55"/>
    </location>
</feature>
<organism evidence="9 10">
    <name type="scientific">Aestuariispira insulae</name>
    <dbReference type="NCBI Taxonomy" id="1461337"/>
    <lineage>
        <taxon>Bacteria</taxon>
        <taxon>Pseudomonadati</taxon>
        <taxon>Pseudomonadota</taxon>
        <taxon>Alphaproteobacteria</taxon>
        <taxon>Rhodospirillales</taxon>
        <taxon>Kiloniellaceae</taxon>
        <taxon>Aestuariispira</taxon>
    </lineage>
</organism>
<keyword evidence="4" id="KW-0677">Repeat</keyword>
<dbReference type="Proteomes" id="UP000256845">
    <property type="component" value="Unassembled WGS sequence"/>
</dbReference>
<feature type="transmembrane region" description="Helical" evidence="7">
    <location>
        <begin position="200"/>
        <end position="220"/>
    </location>
</feature>
<dbReference type="OrthoDB" id="9809303at2"/>
<evidence type="ECO:0000259" key="8">
    <source>
        <dbReference type="PROSITE" id="PS51202"/>
    </source>
</evidence>
<dbReference type="InterPro" id="IPR006037">
    <property type="entry name" value="RCK_C"/>
</dbReference>
<accession>A0A3D9HPI2</accession>
<feature type="transmembrane region" description="Helical" evidence="7">
    <location>
        <begin position="75"/>
        <end position="99"/>
    </location>
</feature>
<evidence type="ECO:0000256" key="5">
    <source>
        <dbReference type="ARBA" id="ARBA00022989"/>
    </source>
</evidence>
<dbReference type="RefSeq" id="WP_115936291.1">
    <property type="nucleotide sequence ID" value="NZ_QRDW01000003.1"/>
</dbReference>
<dbReference type="Pfam" id="PF02080">
    <property type="entry name" value="TrkA_C"/>
    <property type="match status" value="2"/>
</dbReference>
<evidence type="ECO:0000256" key="6">
    <source>
        <dbReference type="ARBA" id="ARBA00023136"/>
    </source>
</evidence>
<dbReference type="AlphaFoldDB" id="A0A3D9HPI2"/>
<dbReference type="EMBL" id="QRDW01000003">
    <property type="protein sequence ID" value="RED51397.1"/>
    <property type="molecule type" value="Genomic_DNA"/>
</dbReference>
<comment type="caution">
    <text evidence="9">The sequence shown here is derived from an EMBL/GenBank/DDBJ whole genome shotgun (WGS) entry which is preliminary data.</text>
</comment>
<feature type="transmembrane region" description="Helical" evidence="7">
    <location>
        <begin position="554"/>
        <end position="573"/>
    </location>
</feature>
<feature type="transmembrane region" description="Helical" evidence="7">
    <location>
        <begin position="501"/>
        <end position="524"/>
    </location>
</feature>
<dbReference type="Gene3D" id="3.30.70.1450">
    <property type="entry name" value="Regulator of K+ conductance, C-terminal domain"/>
    <property type="match status" value="2"/>
</dbReference>
<comment type="subcellular location">
    <subcellularLocation>
        <location evidence="1">Membrane</location>
        <topology evidence="1">Multi-pass membrane protein</topology>
    </subcellularLocation>
</comment>
<dbReference type="GO" id="GO:0006813">
    <property type="term" value="P:potassium ion transport"/>
    <property type="evidence" value="ECO:0007669"/>
    <property type="project" value="InterPro"/>
</dbReference>
<keyword evidence="5 7" id="KW-1133">Transmembrane helix</keyword>
<gene>
    <name evidence="9" type="ORF">DFP90_103197</name>
</gene>
<dbReference type="PROSITE" id="PS51202">
    <property type="entry name" value="RCK_C"/>
    <property type="match status" value="2"/>
</dbReference>
<protein>
    <submittedName>
        <fullName evidence="9">Di/tricarboxylate transporter</fullName>
    </submittedName>
</protein>
<dbReference type="PANTHER" id="PTHR43652:SF2">
    <property type="entry name" value="BASIC AMINO ACID ANTIPORTER YFCC-RELATED"/>
    <property type="match status" value="1"/>
</dbReference>
<proteinExistence type="predicted"/>
<dbReference type="InterPro" id="IPR004680">
    <property type="entry name" value="Cit_transptr-like_dom"/>
</dbReference>
<dbReference type="Pfam" id="PF03600">
    <property type="entry name" value="CitMHS"/>
    <property type="match status" value="1"/>
</dbReference>
<evidence type="ECO:0000256" key="2">
    <source>
        <dbReference type="ARBA" id="ARBA00022448"/>
    </source>
</evidence>
<feature type="domain" description="RCK C-terminal" evidence="8">
    <location>
        <begin position="225"/>
        <end position="313"/>
    </location>
</feature>
<evidence type="ECO:0000256" key="7">
    <source>
        <dbReference type="SAM" id="Phobius"/>
    </source>
</evidence>
<sequence>MELTSTVSLIHMWATFFFIALTILLYIWEKLPIELSSVLALASMITLFHLMPLKAPDGTNMLDAHALLAGFANPALITVLSLIIVGQALVATGALNQLATRLTQVSRGRSVLAFVLILTGVCAIAAFLNNTPVVVIFIPILIALAGQSAYSLRQVMMPLSFVSILGGMTTLIGSSTNLLVSRSLTELGMEPLHFFEFTPIAVILAAIGLGYALFILPRLLGRESVSGGSLLDTDGKQFLAHLHLPEGCALIGAKPVSGHFSDLPNVTVLMILRGPDSFYPPFDQTPLEPGDILVVAATREILTSPGLLELGLVPEEQQAADAKGMQGASAHRQVVEAMITPGSRLTGGTIRGTRFENQYRCLVIGLKRRAHMARSSINEIRLQAGDILLLHGSHERIDALRNNPDLALLQQSKKDLPARIHAKRSLAIFCTMIALAISEILPIAIAALAGAGLMVLVGSIRLSVALRNIDFRLVFIIATSLALGTALELTGGAVYLAEKVIIGLLMGQGPAVLLSVHFLIVMIFTNLISNNACAVLFTPIGVHIALATGLDPHIFAIATLIAANCSFCTPIGYQTNLLVMGPGRYSFRDFLRLGTPLALLIWLSYSLIAPLWYGF</sequence>
<dbReference type="InterPro" id="IPR036721">
    <property type="entry name" value="RCK_C_sf"/>
</dbReference>
<dbReference type="GO" id="GO:0008324">
    <property type="term" value="F:monoatomic cation transmembrane transporter activity"/>
    <property type="evidence" value="ECO:0007669"/>
    <property type="project" value="InterPro"/>
</dbReference>
<feature type="transmembrane region" description="Helical" evidence="7">
    <location>
        <begin position="531"/>
        <end position="548"/>
    </location>
</feature>
<dbReference type="GO" id="GO:0005886">
    <property type="term" value="C:plasma membrane"/>
    <property type="evidence" value="ECO:0007669"/>
    <property type="project" value="TreeGrafter"/>
</dbReference>